<evidence type="ECO:0000256" key="4">
    <source>
        <dbReference type="ARBA" id="ARBA00023014"/>
    </source>
</evidence>
<keyword evidence="3" id="KW-0408">Iron</keyword>
<dbReference type="GO" id="GO:0022904">
    <property type="term" value="P:respiratory electron transport chain"/>
    <property type="evidence" value="ECO:0007669"/>
    <property type="project" value="TreeGrafter"/>
</dbReference>
<protein>
    <submittedName>
        <fullName evidence="6">Nitrite reductase</fullName>
    </submittedName>
</protein>
<evidence type="ECO:0000256" key="3">
    <source>
        <dbReference type="ARBA" id="ARBA00023004"/>
    </source>
</evidence>
<gene>
    <name evidence="6" type="ORF">EUA98_17560</name>
</gene>
<evidence type="ECO:0000313" key="6">
    <source>
        <dbReference type="EMBL" id="RYV49652.1"/>
    </source>
</evidence>
<feature type="domain" description="4Fe-4S Mo/W bis-MGD-type" evidence="5">
    <location>
        <begin position="5"/>
        <end position="73"/>
    </location>
</feature>
<dbReference type="Gene3D" id="3.40.228.10">
    <property type="entry name" value="Dimethylsulfoxide Reductase, domain 2"/>
    <property type="match status" value="1"/>
</dbReference>
<dbReference type="InterPro" id="IPR006656">
    <property type="entry name" value="Mopterin_OxRdtase"/>
</dbReference>
<dbReference type="GO" id="GO:0046872">
    <property type="term" value="F:metal ion binding"/>
    <property type="evidence" value="ECO:0007669"/>
    <property type="project" value="UniProtKB-KW"/>
</dbReference>
<dbReference type="Gene3D" id="2.20.25.90">
    <property type="entry name" value="ADC-like domains"/>
    <property type="match status" value="1"/>
</dbReference>
<keyword evidence="7" id="KW-1185">Reference proteome</keyword>
<dbReference type="Proteomes" id="UP000293764">
    <property type="component" value="Unassembled WGS sequence"/>
</dbReference>
<accession>A0A4Q5MVL4</accession>
<sequence length="298" mass="30642">MPAPAAATATHCPYCALQCAMTLTAPDDAARVVGAPVTVAAGHAPTSPTAGLRTAPAGGLCQKGWTSAQVLRAPDRLTTPLLRGADGELHPVSWDDALDHVAQRLQALQALHGPESVAVFGGGGLTNEKAYALGKFARVVLRTPYIDYNGRFCMASAAAGANRAFGVDRGLPFPLADLGGAQSILLLGSNLAETMPPSAARLAGARAHGGLIVVDPRHSATAALTDDGGGLHLQAVPGTDLVVLLALLHVVWAEGLADLPYLADRTTGADDVRRSVAAWWPERAEQVCGVPAADLRRA</sequence>
<dbReference type="SUPFAM" id="SSF53706">
    <property type="entry name" value="Formate dehydrogenase/DMSO reductase, domains 1-3"/>
    <property type="match status" value="1"/>
</dbReference>
<evidence type="ECO:0000259" key="5">
    <source>
        <dbReference type="SMART" id="SM00926"/>
    </source>
</evidence>
<evidence type="ECO:0000256" key="1">
    <source>
        <dbReference type="ARBA" id="ARBA00022485"/>
    </source>
</evidence>
<evidence type="ECO:0000256" key="2">
    <source>
        <dbReference type="ARBA" id="ARBA00022723"/>
    </source>
</evidence>
<evidence type="ECO:0000313" key="7">
    <source>
        <dbReference type="Proteomes" id="UP000293764"/>
    </source>
</evidence>
<organism evidence="6 7">
    <name type="scientific">Pengzhenrongella frigida</name>
    <dbReference type="NCBI Taxonomy" id="1259133"/>
    <lineage>
        <taxon>Bacteria</taxon>
        <taxon>Bacillati</taxon>
        <taxon>Actinomycetota</taxon>
        <taxon>Actinomycetes</taxon>
        <taxon>Micrococcales</taxon>
        <taxon>Pengzhenrongella</taxon>
    </lineage>
</organism>
<keyword evidence="1" id="KW-0004">4Fe-4S</keyword>
<dbReference type="Gene3D" id="3.40.50.740">
    <property type="match status" value="1"/>
</dbReference>
<dbReference type="Pfam" id="PF00384">
    <property type="entry name" value="Molybdopterin"/>
    <property type="match status" value="1"/>
</dbReference>
<dbReference type="GO" id="GO:0051539">
    <property type="term" value="F:4 iron, 4 sulfur cluster binding"/>
    <property type="evidence" value="ECO:0007669"/>
    <property type="project" value="UniProtKB-KW"/>
</dbReference>
<dbReference type="PANTHER" id="PTHR43105">
    <property type="entry name" value="RESPIRATORY NITRATE REDUCTASE"/>
    <property type="match status" value="1"/>
</dbReference>
<dbReference type="RefSeq" id="WP_165372889.1">
    <property type="nucleotide sequence ID" value="NZ_SDWW01000059.1"/>
</dbReference>
<proteinExistence type="predicted"/>
<reference evidence="6 7" key="1">
    <citation type="submission" date="2019-01" db="EMBL/GenBank/DDBJ databases">
        <title>Novel species of Cellulomonas.</title>
        <authorList>
            <person name="Liu Q."/>
            <person name="Xin Y.-H."/>
        </authorList>
    </citation>
    <scope>NUCLEOTIDE SEQUENCE [LARGE SCALE GENOMIC DNA]</scope>
    <source>
        <strain evidence="6 7">HLT2-17</strain>
    </source>
</reference>
<dbReference type="PANTHER" id="PTHR43105:SF10">
    <property type="entry name" value="NADH-QUINONE OXIDOREDUCTASE SUBUNIT G"/>
    <property type="match status" value="1"/>
</dbReference>
<dbReference type="GO" id="GO:0003954">
    <property type="term" value="F:NADH dehydrogenase activity"/>
    <property type="evidence" value="ECO:0007669"/>
    <property type="project" value="TreeGrafter"/>
</dbReference>
<dbReference type="InterPro" id="IPR006963">
    <property type="entry name" value="Mopterin_OxRdtase_4Fe-4S_dom"/>
</dbReference>
<dbReference type="EMBL" id="SDWW01000059">
    <property type="protein sequence ID" value="RYV49652.1"/>
    <property type="molecule type" value="Genomic_DNA"/>
</dbReference>
<name>A0A4Q5MVL4_9MICO</name>
<dbReference type="AlphaFoldDB" id="A0A4Q5MVL4"/>
<feature type="non-terminal residue" evidence="6">
    <location>
        <position position="298"/>
    </location>
</feature>
<dbReference type="GO" id="GO:0016020">
    <property type="term" value="C:membrane"/>
    <property type="evidence" value="ECO:0007669"/>
    <property type="project" value="TreeGrafter"/>
</dbReference>
<keyword evidence="4" id="KW-0411">Iron-sulfur</keyword>
<dbReference type="InterPro" id="IPR050123">
    <property type="entry name" value="Prok_molybdopt-oxidoreductase"/>
</dbReference>
<keyword evidence="2" id="KW-0479">Metal-binding</keyword>
<comment type="caution">
    <text evidence="6">The sequence shown here is derived from an EMBL/GenBank/DDBJ whole genome shotgun (WGS) entry which is preliminary data.</text>
</comment>
<dbReference type="SMART" id="SM00926">
    <property type="entry name" value="Molybdop_Fe4S4"/>
    <property type="match status" value="1"/>
</dbReference>